<comment type="caution">
    <text evidence="1">The sequence shown here is derived from an EMBL/GenBank/DDBJ whole genome shotgun (WGS) entry which is preliminary data.</text>
</comment>
<evidence type="ECO:0000313" key="2">
    <source>
        <dbReference type="Proteomes" id="UP000642468"/>
    </source>
</evidence>
<evidence type="ECO:0008006" key="3">
    <source>
        <dbReference type="Google" id="ProtNLM"/>
    </source>
</evidence>
<dbReference type="InterPro" id="IPR027417">
    <property type="entry name" value="P-loop_NTPase"/>
</dbReference>
<gene>
    <name evidence="1" type="ORF">IC231_19385</name>
</gene>
<organism evidence="1 2">
    <name type="scientific">Hymenobacter duratus</name>
    <dbReference type="NCBI Taxonomy" id="2771356"/>
    <lineage>
        <taxon>Bacteria</taxon>
        <taxon>Pseudomonadati</taxon>
        <taxon>Bacteroidota</taxon>
        <taxon>Cytophagia</taxon>
        <taxon>Cytophagales</taxon>
        <taxon>Hymenobacteraceae</taxon>
        <taxon>Hymenobacter</taxon>
    </lineage>
</organism>
<reference evidence="1 2" key="1">
    <citation type="submission" date="2020-09" db="EMBL/GenBank/DDBJ databases">
        <authorList>
            <person name="Kim M.K."/>
        </authorList>
    </citation>
    <scope>NUCLEOTIDE SEQUENCE [LARGE SCALE GENOMIC DNA]</scope>
    <source>
        <strain evidence="1 2">BT646</strain>
    </source>
</reference>
<dbReference type="RefSeq" id="WP_190786132.1">
    <property type="nucleotide sequence ID" value="NZ_JACWZZ010000006.1"/>
</dbReference>
<dbReference type="Proteomes" id="UP000642468">
    <property type="component" value="Unassembled WGS sequence"/>
</dbReference>
<keyword evidence="2" id="KW-1185">Reference proteome</keyword>
<protein>
    <recommendedName>
        <fullName evidence="3">ATP-binding protein</fullName>
    </recommendedName>
</protein>
<dbReference type="SUPFAM" id="SSF52540">
    <property type="entry name" value="P-loop containing nucleoside triphosphate hydrolases"/>
    <property type="match status" value="1"/>
</dbReference>
<accession>A0ABR8JK18</accession>
<dbReference type="EMBL" id="JACWZZ010000006">
    <property type="protein sequence ID" value="MBD2717216.1"/>
    <property type="molecule type" value="Genomic_DNA"/>
</dbReference>
<evidence type="ECO:0000313" key="1">
    <source>
        <dbReference type="EMBL" id="MBD2717216.1"/>
    </source>
</evidence>
<proteinExistence type="predicted"/>
<name>A0ABR8JK18_9BACT</name>
<sequence length="1676" mass="188558">MPNHSSVTSTGGLGTNFEQYIQAAFLVGLLTGGATPCIPDARITKLNFQTTDLGYATDDLLVTAQSETGQQHRLLLQIKHNLTFSAGNESFEKVLKQFWEDYQAAGLFDSSYDRLVIVKSNLTKDEHNHIKIVLNWARFNSSSAAFFQEVGLSQQKQTRIEVFRTVLAKVNNRVISDDELWRFLRCVELLDYDLKSTGSVDEAFLLQLINLANPNPDTITPLAIWREAVEEAEQLDNNGGGVDIAALPVRPLYGRFASTRLRPVRQAVQRLTANSRVLTGAFRNAVDGVTLPRHEGKTTILQALEQSQVVLVTGGAGVGKSALVRDVLAEYVSGSGYWAFRAEQFNLPTLVQFFTQQGIQEELPSLLACWALLPQKVLYIDSAEKLLEGPADDAFHQLLALVKDFSDVKLVLTARQYAVELLINRYRLEKSSCVTVPQLSDEELTSLSTQAPKLPQLLGNEKLRELLRSLKYLDLAVALSRKTLDDLSAASLIEFKAQLWEYVVEDARNQQDVTLPRKRGRAFQAIVLRRAQRLAMSVGAEDQDEAALQALVRDDLLFQVQNTRERGFSPTHDVLEDLALVRFIHGEWRPEQGVAIFFAAIGSSPALRRGFRLWVEEMVTEDVASVLPLLSQVLSESSTEKYWLDETLVAVFRSSNSQVFFDQFERELLSGEARLLGRCLRLLHTACIQRTYLASKATGLVAPIGSGWAAALGFCARHLDQVEHCPFDTVQLLRSWKAAIGMPQDELPAGAPAAASIVFYLFEQLEQGHNLWRIAADGDSLDGLVTLAFEVAELAADQLRGLLQRAITPETDADGHRRTNLHEKLVSRCLSGMATAQVCRYLPEVVVEVLNHEWRARPRQTQPDHYFSFQEPLNREEQYGIASGLSLDSASIFNTPVWNLLQYRAEVGIPFVVDLVNYCTQAYRQNRGQDEALTTHTFTTTNGTLLTQYGSHTLWDAYRGRGYVPAVLASVLMSVEKFFLESAPGEQLNHWFEYVLTRSESVALTGVLASAAMARPEEFEGRWVPLLSVQEFIEWDASRAHAEYMSSFGFGDTDNHLARWERAESNKLPHRQGYFNGLGSFVAHYLAHQGEHSAQILAILDLHQAAVTDATNLFWRKQLNEMDLRTWQVTIDKEQNLATMQPAYDAPVQTMLTEHEPYAAAQSQQLRMAAQIGDFLDGKPNAAWEVDTWLQINAEYTRPGRKASDRNRLVGLAMLGLTHFSDSLDVDQTNWCWNTLRSCLEFKLATMNDHEMNVVFDERNNLFDEEHLFQCFSLLYGFAPDETAEQSALLLLLRTITAPLYEHKQKYLFSHLRGVFFTKYPELLPTIWAIVVEQARQVATVRAADNYHHISRADSEAAKLASLTTLLAGPIPAAAIDQLCPPAYDPELLVRALLLIPPATSVPLLTSYFLQMTHLLVADLSLPKHPSYSRDRDEERKFGISQLFSIRTAVGQIMLFNDTDLAKSLLETLLRGLNQQPVGRFSTADEFLDFVKNILTRVIIELDLLGSTSANATEQANRTQHFWQLWEHLLSLLITPATLPLAPLALLDIQWEPTFTHWQPFETGQTYYQRAVQQFGPTHLRSWLKVLATVGNKTMLPQALPSLVEICRNHPEQVAALYHPGVAGLFVERLFQYHMRAIQQRDYYLTSFMWVLDTMVNFGSSTAYLVREDAVTFKGN</sequence>